<dbReference type="PANTHER" id="PTHR14677:SF20">
    <property type="entry name" value="ZINC FINGER AN1-TYPE CONTAINING 2A-RELATED"/>
    <property type="match status" value="1"/>
</dbReference>
<dbReference type="Pfam" id="PF25403">
    <property type="entry name" value="zf-C2H2_ZFAND2"/>
    <property type="match status" value="1"/>
</dbReference>
<gene>
    <name evidence="3" type="ORF">POCTA_138.1.T0670129</name>
</gene>
<dbReference type="PROSITE" id="PS51039">
    <property type="entry name" value="ZF_AN1"/>
    <property type="match status" value="2"/>
</dbReference>
<feature type="domain" description="AN1-type" evidence="2">
    <location>
        <begin position="4"/>
        <end position="52"/>
    </location>
</feature>
<organism evidence="3 4">
    <name type="scientific">Paramecium octaurelia</name>
    <dbReference type="NCBI Taxonomy" id="43137"/>
    <lineage>
        <taxon>Eukaryota</taxon>
        <taxon>Sar</taxon>
        <taxon>Alveolata</taxon>
        <taxon>Ciliophora</taxon>
        <taxon>Intramacronucleata</taxon>
        <taxon>Oligohymenophorea</taxon>
        <taxon>Peniculida</taxon>
        <taxon>Parameciidae</taxon>
        <taxon>Paramecium</taxon>
    </lineage>
</organism>
<feature type="domain" description="AN1-type" evidence="2">
    <location>
        <begin position="87"/>
        <end position="135"/>
    </location>
</feature>
<dbReference type="InterPro" id="IPR057357">
    <property type="entry name" value="Znf-C2H2_ZFAND2A/B"/>
</dbReference>
<keyword evidence="1" id="KW-0863">Zinc-finger</keyword>
<dbReference type="SMART" id="SM00154">
    <property type="entry name" value="ZnF_AN1"/>
    <property type="match status" value="2"/>
</dbReference>
<dbReference type="Proteomes" id="UP000683925">
    <property type="component" value="Unassembled WGS sequence"/>
</dbReference>
<dbReference type="AlphaFoldDB" id="A0A8S1VJZ4"/>
<evidence type="ECO:0000259" key="2">
    <source>
        <dbReference type="PROSITE" id="PS51039"/>
    </source>
</evidence>
<keyword evidence="1" id="KW-0479">Metal-binding</keyword>
<proteinExistence type="predicted"/>
<dbReference type="InterPro" id="IPR000058">
    <property type="entry name" value="Znf_AN1"/>
</dbReference>
<keyword evidence="4" id="KW-1185">Reference proteome</keyword>
<reference evidence="3" key="1">
    <citation type="submission" date="2021-01" db="EMBL/GenBank/DDBJ databases">
        <authorList>
            <consortium name="Genoscope - CEA"/>
            <person name="William W."/>
        </authorList>
    </citation>
    <scope>NUCLEOTIDE SEQUENCE</scope>
</reference>
<dbReference type="InterPro" id="IPR013087">
    <property type="entry name" value="Znf_C2H2_type"/>
</dbReference>
<dbReference type="Pfam" id="PF01428">
    <property type="entry name" value="zf-AN1"/>
    <property type="match status" value="2"/>
</dbReference>
<dbReference type="OrthoDB" id="431929at2759"/>
<keyword evidence="1" id="KW-0862">Zinc</keyword>
<sequence>MLDYNIGKRCKYSICRQKDFLPYGCSLCSDEFCQDHRTPETHECPKLSIKKSVILCPICKKGLVYTSDQNENMIWEEHFQKDCTQQPKEKKVCPICKDKITDLTCIKCKDCGMEVCLKHRYREDHKCPTLKQIESQENQSPNVKDTSNEKEKTFQQLLKEKQEYENNQQLKNSPQPEKKIAVESCPVCMQKFPNIMLVIRHVESHHS</sequence>
<comment type="caution">
    <text evidence="3">The sequence shown here is derived from an EMBL/GenBank/DDBJ whole genome shotgun (WGS) entry which is preliminary data.</text>
</comment>
<protein>
    <recommendedName>
        <fullName evidence="2">AN1-type domain-containing protein</fullName>
    </recommendedName>
</protein>
<dbReference type="OMA" id="QCPNANQ"/>
<evidence type="ECO:0000256" key="1">
    <source>
        <dbReference type="PROSITE-ProRule" id="PRU00449"/>
    </source>
</evidence>
<dbReference type="EMBL" id="CAJJDP010000066">
    <property type="protein sequence ID" value="CAD8176515.1"/>
    <property type="molecule type" value="Genomic_DNA"/>
</dbReference>
<name>A0A8S1VJZ4_PAROT</name>
<dbReference type="GO" id="GO:0005737">
    <property type="term" value="C:cytoplasm"/>
    <property type="evidence" value="ECO:0007669"/>
    <property type="project" value="TreeGrafter"/>
</dbReference>
<dbReference type="PANTHER" id="PTHR14677">
    <property type="entry name" value="ARSENITE INDUCUBLE RNA ASSOCIATED PROTEIN AIP-1-RELATED"/>
    <property type="match status" value="1"/>
</dbReference>
<evidence type="ECO:0000313" key="3">
    <source>
        <dbReference type="EMBL" id="CAD8176515.1"/>
    </source>
</evidence>
<evidence type="ECO:0000313" key="4">
    <source>
        <dbReference type="Proteomes" id="UP000683925"/>
    </source>
</evidence>
<dbReference type="GO" id="GO:0008270">
    <property type="term" value="F:zinc ion binding"/>
    <property type="evidence" value="ECO:0007669"/>
    <property type="project" value="UniProtKB-KW"/>
</dbReference>
<accession>A0A8S1VJZ4</accession>
<dbReference type="PROSITE" id="PS00028">
    <property type="entry name" value="ZINC_FINGER_C2H2_1"/>
    <property type="match status" value="1"/>
</dbReference>